<dbReference type="EMBL" id="SWLB01000008">
    <property type="protein sequence ID" value="KAF3335359.1"/>
    <property type="molecule type" value="Genomic_DNA"/>
</dbReference>
<feature type="domain" description="DUF4408" evidence="3">
    <location>
        <begin position="50"/>
        <end position="80"/>
    </location>
</feature>
<evidence type="ECO:0000256" key="2">
    <source>
        <dbReference type="SAM" id="Phobius"/>
    </source>
</evidence>
<keyword evidence="2" id="KW-1133">Transmembrane helix</keyword>
<dbReference type="InterPro" id="IPR025520">
    <property type="entry name" value="DUF4408"/>
</dbReference>
<organism evidence="4 5">
    <name type="scientific">Carex littledalei</name>
    <dbReference type="NCBI Taxonomy" id="544730"/>
    <lineage>
        <taxon>Eukaryota</taxon>
        <taxon>Viridiplantae</taxon>
        <taxon>Streptophyta</taxon>
        <taxon>Embryophyta</taxon>
        <taxon>Tracheophyta</taxon>
        <taxon>Spermatophyta</taxon>
        <taxon>Magnoliopsida</taxon>
        <taxon>Liliopsida</taxon>
        <taxon>Poales</taxon>
        <taxon>Cyperaceae</taxon>
        <taxon>Cyperoideae</taxon>
        <taxon>Cariceae</taxon>
        <taxon>Carex</taxon>
        <taxon>Carex subgen. Euthyceras</taxon>
    </lineage>
</organism>
<reference evidence="4" key="1">
    <citation type="submission" date="2020-01" db="EMBL/GenBank/DDBJ databases">
        <title>Genome sequence of Kobresia littledalei, the first chromosome-level genome in the family Cyperaceae.</title>
        <authorList>
            <person name="Qu G."/>
        </authorList>
    </citation>
    <scope>NUCLEOTIDE SEQUENCE</scope>
    <source>
        <strain evidence="4">C.B.Clarke</strain>
        <tissue evidence="4">Leaf</tissue>
    </source>
</reference>
<dbReference type="PANTHER" id="PTHR33098">
    <property type="entry name" value="COTTON FIBER (DUF761)"/>
    <property type="match status" value="1"/>
</dbReference>
<sequence>MVNSRRNSNGFVSPSLVIKIVLVVVSAISLFFLAKLSVPYISSLLSVGVPQIWAVISAWLAPPYLFITVHFIILVIWKLSDHKPSRDHLWTPHQDHPVVKPKQQLSREISSEIPREIPTRAEEWVPSSEPAMPKHNLSGEWAPREEQTLPKQSISREISPKNSHDVSRRVSLSDESCLTKEKSEEKSTASSHLEMRRSERPQLAPKREIVRRQKPAREEPSPSPAVVEEGEVDVDDSMDATWKAIMESTPRPVVPTTNRAKETETSVGADEMNRRFEDFIKKSRDQIRLQVEEPSRHGARLAMANAAF</sequence>
<evidence type="ECO:0000313" key="5">
    <source>
        <dbReference type="Proteomes" id="UP000623129"/>
    </source>
</evidence>
<evidence type="ECO:0000259" key="3">
    <source>
        <dbReference type="Pfam" id="PF14364"/>
    </source>
</evidence>
<dbReference type="Proteomes" id="UP000623129">
    <property type="component" value="Unassembled WGS sequence"/>
</dbReference>
<evidence type="ECO:0000313" key="4">
    <source>
        <dbReference type="EMBL" id="KAF3335359.1"/>
    </source>
</evidence>
<keyword evidence="2" id="KW-0812">Transmembrane</keyword>
<protein>
    <recommendedName>
        <fullName evidence="3">DUF4408 domain-containing protein</fullName>
    </recommendedName>
</protein>
<feature type="transmembrane region" description="Helical" evidence="2">
    <location>
        <begin position="12"/>
        <end position="32"/>
    </location>
</feature>
<dbReference type="PANTHER" id="PTHR33098:SF53">
    <property type="entry name" value="OS05G0540900 PROTEIN"/>
    <property type="match status" value="1"/>
</dbReference>
<accession>A0A833RHT2</accession>
<keyword evidence="5" id="KW-1185">Reference proteome</keyword>
<proteinExistence type="predicted"/>
<comment type="caution">
    <text evidence="4">The sequence shown here is derived from an EMBL/GenBank/DDBJ whole genome shotgun (WGS) entry which is preliminary data.</text>
</comment>
<keyword evidence="2" id="KW-0472">Membrane</keyword>
<dbReference type="OrthoDB" id="778097at2759"/>
<feature type="compositionally biased region" description="Basic and acidic residues" evidence="1">
    <location>
        <begin position="158"/>
        <end position="220"/>
    </location>
</feature>
<feature type="transmembrane region" description="Helical" evidence="2">
    <location>
        <begin position="52"/>
        <end position="77"/>
    </location>
</feature>
<name>A0A833RHT2_9POAL</name>
<evidence type="ECO:0000256" key="1">
    <source>
        <dbReference type="SAM" id="MobiDB-lite"/>
    </source>
</evidence>
<dbReference type="AlphaFoldDB" id="A0A833RHT2"/>
<dbReference type="Pfam" id="PF14364">
    <property type="entry name" value="DUF4408"/>
    <property type="match status" value="1"/>
</dbReference>
<gene>
    <name evidence="4" type="ORF">FCM35_KLT19866</name>
</gene>
<feature type="region of interest" description="Disordered" evidence="1">
    <location>
        <begin position="120"/>
        <end position="231"/>
    </location>
</feature>